<evidence type="ECO:0000256" key="1">
    <source>
        <dbReference type="ARBA" id="ARBA00004370"/>
    </source>
</evidence>
<evidence type="ECO:0000256" key="4">
    <source>
        <dbReference type="ARBA" id="ARBA00022729"/>
    </source>
</evidence>
<dbReference type="InterPro" id="IPR000184">
    <property type="entry name" value="Bac_surfAg_D15"/>
</dbReference>
<accession>A0A3M0FZ36</accession>
<feature type="domain" description="POTRA" evidence="9">
    <location>
        <begin position="396"/>
        <end position="472"/>
    </location>
</feature>
<dbReference type="InterPro" id="IPR010827">
    <property type="entry name" value="BamA/TamA_POTRA"/>
</dbReference>
<dbReference type="Gene3D" id="3.10.20.310">
    <property type="entry name" value="membrane protein fhac"/>
    <property type="match status" value="5"/>
</dbReference>
<dbReference type="EMBL" id="REFV01000012">
    <property type="protein sequence ID" value="RMB57167.1"/>
    <property type="molecule type" value="Genomic_DNA"/>
</dbReference>
<keyword evidence="6" id="KW-0472">Membrane</keyword>
<reference evidence="10 11" key="1">
    <citation type="submission" date="2018-10" db="EMBL/GenBank/DDBJ databases">
        <title>Dokdonia luteus sp. nov., isolated from sea water.</title>
        <authorList>
            <person name="Zhou L.Y."/>
            <person name="Du Z.J."/>
        </authorList>
    </citation>
    <scope>NUCLEOTIDE SEQUENCE [LARGE SCALE GENOMIC DNA]</scope>
    <source>
        <strain evidence="10 11">SH27</strain>
    </source>
</reference>
<keyword evidence="11" id="KW-1185">Reference proteome</keyword>
<dbReference type="PIRSF" id="PIRSF006076">
    <property type="entry name" value="OM_assembly_OMP85"/>
    <property type="match status" value="1"/>
</dbReference>
<evidence type="ECO:0000256" key="3">
    <source>
        <dbReference type="ARBA" id="ARBA00022692"/>
    </source>
</evidence>
<keyword evidence="5" id="KW-0677">Repeat</keyword>
<dbReference type="GO" id="GO:0071709">
    <property type="term" value="P:membrane assembly"/>
    <property type="evidence" value="ECO:0007669"/>
    <property type="project" value="InterPro"/>
</dbReference>
<dbReference type="Pfam" id="PF07244">
    <property type="entry name" value="POTRA"/>
    <property type="match status" value="4"/>
</dbReference>
<keyword evidence="4" id="KW-0732">Signal</keyword>
<evidence type="ECO:0000256" key="8">
    <source>
        <dbReference type="NCBIfam" id="TIGR03303"/>
    </source>
</evidence>
<dbReference type="Gene3D" id="2.40.160.50">
    <property type="entry name" value="membrane protein fhac: a member of the omp85/tpsb transporter family"/>
    <property type="match status" value="1"/>
</dbReference>
<evidence type="ECO:0000259" key="9">
    <source>
        <dbReference type="PROSITE" id="PS51779"/>
    </source>
</evidence>
<organism evidence="10 11">
    <name type="scientific">Dokdonia sinensis</name>
    <dbReference type="NCBI Taxonomy" id="2479847"/>
    <lineage>
        <taxon>Bacteria</taxon>
        <taxon>Pseudomonadati</taxon>
        <taxon>Bacteroidota</taxon>
        <taxon>Flavobacteriia</taxon>
        <taxon>Flavobacteriales</taxon>
        <taxon>Flavobacteriaceae</taxon>
        <taxon>Dokdonia</taxon>
    </lineage>
</organism>
<dbReference type="OrthoDB" id="9802086at2"/>
<dbReference type="InterPro" id="IPR039910">
    <property type="entry name" value="D15-like"/>
</dbReference>
<comment type="caution">
    <text evidence="10">The sequence shown here is derived from an EMBL/GenBank/DDBJ whole genome shotgun (WGS) entry which is preliminary data.</text>
</comment>
<dbReference type="InterPro" id="IPR034746">
    <property type="entry name" value="POTRA"/>
</dbReference>
<evidence type="ECO:0000313" key="10">
    <source>
        <dbReference type="EMBL" id="RMB57167.1"/>
    </source>
</evidence>
<evidence type="ECO:0000256" key="7">
    <source>
        <dbReference type="ARBA" id="ARBA00023237"/>
    </source>
</evidence>
<dbReference type="PANTHER" id="PTHR12815:SF47">
    <property type="entry name" value="TRANSLOCATION AND ASSEMBLY MODULE SUBUNIT TAMA"/>
    <property type="match status" value="1"/>
</dbReference>
<name>A0A3M0FZ36_9FLAO</name>
<keyword evidence="3" id="KW-0812">Transmembrane</keyword>
<dbReference type="InterPro" id="IPR023707">
    <property type="entry name" value="OM_assembly_BamA"/>
</dbReference>
<feature type="domain" description="POTRA" evidence="9">
    <location>
        <begin position="308"/>
        <end position="393"/>
    </location>
</feature>
<dbReference type="PROSITE" id="PS51779">
    <property type="entry name" value="POTRA"/>
    <property type="match status" value="2"/>
</dbReference>
<evidence type="ECO:0000256" key="6">
    <source>
        <dbReference type="ARBA" id="ARBA00023136"/>
    </source>
</evidence>
<dbReference type="GO" id="GO:0009279">
    <property type="term" value="C:cell outer membrane"/>
    <property type="evidence" value="ECO:0007669"/>
    <property type="project" value="UniProtKB-UniRule"/>
</dbReference>
<evidence type="ECO:0000256" key="2">
    <source>
        <dbReference type="ARBA" id="ARBA00022452"/>
    </source>
</evidence>
<evidence type="ECO:0000256" key="5">
    <source>
        <dbReference type="ARBA" id="ARBA00022737"/>
    </source>
</evidence>
<comment type="subcellular location">
    <subcellularLocation>
        <location evidence="1">Membrane</location>
    </subcellularLocation>
</comment>
<dbReference type="NCBIfam" id="TIGR03303">
    <property type="entry name" value="OM_YaeT"/>
    <property type="match status" value="1"/>
</dbReference>
<keyword evidence="2" id="KW-1134">Transmembrane beta strand</keyword>
<dbReference type="Pfam" id="PF01103">
    <property type="entry name" value="Omp85"/>
    <property type="match status" value="1"/>
</dbReference>
<gene>
    <name evidence="10" type="primary">bamA</name>
    <name evidence="10" type="ORF">EAX61_12420</name>
</gene>
<sequence length="886" mass="100247">MTQFLIIRKENADLERQVNKLIRMNNTAMLKKLAFLVLFLAATIAQAQRELPLDRNTQYEIASIKVTGTATYNEGTVIAFTGLRVGEKLYLPGEKLSNVIKKLWDLELFSDINLYVTGLDGIKVDLRLDIQEVPELNEVKVRGIKEKKAAPFIKDNGLNKGAKVTENLITTTDNYIENYYRKKGYFNSKVIVNTIDTPDSIAGNKVNMVISVDKGERVKIDEIIFEGNEKLSDKKLRKAMKKTKERNPLRIWKRSKYIKADYELDKVAIIDKYKEKGFRDARIISDTIIKTEDDRISLKLNVEEGNKYYIGDIKFIGNTVYSDAQLAAKIGLTRGDVYNGIVLKERIEQPGDPDADDLANLYQNSGYLFSNINPVEVNVANDTIDFEIRIQEGKLAYFNKITIKGNDKTKDHVIYRELRTRPGQQYSKQAVVTTIRELGRLGFFDPEQLTPEFKNVDQNNGTLDLEYNVVEQGASQIELQGGFGGGGFVGTLGLSFNNFSIQNIFNKDAYQPLPMGDGQKFSLRAQASQLFQTYSVSLTEPWFGGRKPVQLSASFSHTVQFLFNRTPGQRGFDVDRDRRFLITGGSLGLAKRLTWPDRNFTLSHAISFQHFDLRNYNTGLFTFGNGSSENLAYTIGLSRDNTFTNPIFPLGGSKFSITAKVTPPYSLWNGVDYEQLDGERQQAVLNGDQTEIGIIDQKRFDWLEFYKIKFNGTWYTRLYDKLVLQSNLEFGWLGAYNQNRGVPPFERFFLGGDGLGGFSLDGREVIRLRGYPNQSVTPLDRVNNSALTSNDGATIYNKFSLELRYPISFNPQATIYALTFVEGGSTYDNFRDYNPFQLNRSAGAGIRIFMPAFGLLGLDFGYGFDPIPGLTSPNGWETHFIIGQQF</sequence>
<protein>
    <recommendedName>
        <fullName evidence="8">Outer membrane protein assembly factor BamA</fullName>
    </recommendedName>
</protein>
<dbReference type="AlphaFoldDB" id="A0A3M0FZ36"/>
<keyword evidence="7" id="KW-0998">Cell outer membrane</keyword>
<dbReference type="Proteomes" id="UP000281985">
    <property type="component" value="Unassembled WGS sequence"/>
</dbReference>
<proteinExistence type="predicted"/>
<dbReference type="PANTHER" id="PTHR12815">
    <property type="entry name" value="SORTING AND ASSEMBLY MACHINERY SAMM50 PROTEIN FAMILY MEMBER"/>
    <property type="match status" value="1"/>
</dbReference>
<evidence type="ECO:0000313" key="11">
    <source>
        <dbReference type="Proteomes" id="UP000281985"/>
    </source>
</evidence>